<keyword evidence="2" id="KW-1185">Reference proteome</keyword>
<gene>
    <name evidence="1" type="ORF">V3I05_07860</name>
</gene>
<evidence type="ECO:0008006" key="3">
    <source>
        <dbReference type="Google" id="ProtNLM"/>
    </source>
</evidence>
<dbReference type="RefSeq" id="WP_343353242.1">
    <property type="nucleotide sequence ID" value="NZ_CP145316.1"/>
</dbReference>
<dbReference type="EMBL" id="CP145316">
    <property type="protein sequence ID" value="XAM17595.1"/>
    <property type="molecule type" value="Genomic_DNA"/>
</dbReference>
<reference evidence="1 2" key="1">
    <citation type="submission" date="2024-02" db="EMBL/GenBank/DDBJ databases">
        <title>Genome and pathogenicity analysis of Helicobacter mastomyrinus isolated from mice.</title>
        <authorList>
            <person name="Zhu L."/>
        </authorList>
    </citation>
    <scope>NUCLEOTIDE SEQUENCE [LARGE SCALE GENOMIC DNA]</scope>
    <source>
        <strain evidence="1 2">Hm-17</strain>
    </source>
</reference>
<protein>
    <recommendedName>
        <fullName evidence="3">DUF3168 domain-containing protein</fullName>
    </recommendedName>
</protein>
<organism evidence="1 2">
    <name type="scientific">Helicobacter mastomyrinus</name>
    <dbReference type="NCBI Taxonomy" id="287948"/>
    <lineage>
        <taxon>Bacteria</taxon>
        <taxon>Pseudomonadati</taxon>
        <taxon>Campylobacterota</taxon>
        <taxon>Epsilonproteobacteria</taxon>
        <taxon>Campylobacterales</taxon>
        <taxon>Helicobacteraceae</taxon>
        <taxon>Helicobacter</taxon>
    </lineage>
</organism>
<accession>A0ABZ3F4F6</accession>
<proteinExistence type="predicted"/>
<sequence>MLVRNEICENLKMCLQERIPQAQILLDDIIIYDINNAPFIVIKQNNTEISSPTSGNWKHNLGLEVNIITQSKAQGDTLLELSLSVLETFKGVKNITGINVEKIQNATSEALSVSIELEIMYFTPSYKA</sequence>
<evidence type="ECO:0000313" key="1">
    <source>
        <dbReference type="EMBL" id="XAM17595.1"/>
    </source>
</evidence>
<evidence type="ECO:0000313" key="2">
    <source>
        <dbReference type="Proteomes" id="UP001434737"/>
    </source>
</evidence>
<name>A0ABZ3F4F6_9HELI</name>
<dbReference type="Proteomes" id="UP001434737">
    <property type="component" value="Chromosome"/>
</dbReference>